<protein>
    <submittedName>
        <fullName evidence="4">Glycoside hydrolase family 79 protein</fullName>
    </submittedName>
</protein>
<keyword evidence="4" id="KW-0378">Hydrolase</keyword>
<feature type="domain" description="Beta-glucuronidase C-terminal" evidence="3">
    <location>
        <begin position="440"/>
        <end position="551"/>
    </location>
</feature>
<organism evidence="4 5">
    <name type="scientific">Tulasnella calospora MUT 4182</name>
    <dbReference type="NCBI Taxonomy" id="1051891"/>
    <lineage>
        <taxon>Eukaryota</taxon>
        <taxon>Fungi</taxon>
        <taxon>Dikarya</taxon>
        <taxon>Basidiomycota</taxon>
        <taxon>Agaricomycotina</taxon>
        <taxon>Agaricomycetes</taxon>
        <taxon>Cantharellales</taxon>
        <taxon>Tulasnellaceae</taxon>
        <taxon>Tulasnella</taxon>
    </lineage>
</organism>
<dbReference type="PANTHER" id="PTHR36183">
    <property type="entry name" value="BETA-GLUCURONIDASE"/>
    <property type="match status" value="1"/>
</dbReference>
<name>A0A0C3QQM6_9AGAM</name>
<dbReference type="PANTHER" id="PTHR36183:SF2">
    <property type="entry name" value="BETA-GLUCURONIDASE C-TERMINAL DOMAIN-CONTAINING PROTEIN"/>
    <property type="match status" value="1"/>
</dbReference>
<evidence type="ECO:0000256" key="2">
    <source>
        <dbReference type="SAM" id="SignalP"/>
    </source>
</evidence>
<dbReference type="Pfam" id="PF16862">
    <property type="entry name" value="Glyco_hydro_79C"/>
    <property type="match status" value="1"/>
</dbReference>
<dbReference type="HOGENOM" id="CLU_023945_1_0_1"/>
<dbReference type="SUPFAM" id="SSF51445">
    <property type="entry name" value="(Trans)glycosidases"/>
    <property type="match status" value="1"/>
</dbReference>
<dbReference type="InterPro" id="IPR031728">
    <property type="entry name" value="GlcAase_C"/>
</dbReference>
<evidence type="ECO:0000256" key="1">
    <source>
        <dbReference type="SAM" id="MobiDB-lite"/>
    </source>
</evidence>
<feature type="chain" id="PRO_5002168561" evidence="2">
    <location>
        <begin position="19"/>
        <end position="636"/>
    </location>
</feature>
<sequence>MLPRILLALSLVTSTVLGQVTVYTSATGTAAIAQYTVASTDQTVLVAPAPPADFNPATFIQLYDGGMTGMGSPVKGDLFGFSIELSVSAMLMGEKGGEIRPEFLNYCSVLASRGGGLTIRVGGNSQDRATLNLEGNPSGRTIEKYKGQNAAPTETPEVHFTLDLLHVMAEISKLVNVHWFFGIPFLRTNSDDNASLVVQHAMSILGDRLLGLQLANEPDLYGRHLKKWPEYSIADFMNETNYMMQDLPVQHPNIVGPSVCCQWTVDQVLDAGYMSQFNNQLNIIDVMHYPNNNCFADRDPQAIYPDYLNHQGVVGLASPYFPAANRAIAGGKKFMMMETNTASCGGFPGISDAFASALWAVDYSMQMAYGNFTYALLHFGGQNVYYNPFTPPPTNMTQIRGWNTGPIFYAQIVAAEALGSTGNARVMDLQLDNGSEHRAGYAIYENGVATRLVLVNYVQPTTPGGNDYTATFAIGGAQTGLPAVTPASVKVKYLLAASVNSKDNITWAGQTFGQQFMSDGRLQGDLQIETVQCNPADGTCNIRVPGPGVALVFLNDAALQSSGAEISQVQTYATTTTTQRIMPTMDQAELMSSNGRNGSTPIGSTSEGSASGAQTLKVASWLVSTATVVVMAKLLL</sequence>
<dbReference type="Gene3D" id="3.20.20.80">
    <property type="entry name" value="Glycosidases"/>
    <property type="match status" value="1"/>
</dbReference>
<dbReference type="InterPro" id="IPR017853">
    <property type="entry name" value="GH"/>
</dbReference>
<dbReference type="GO" id="GO:0016787">
    <property type="term" value="F:hydrolase activity"/>
    <property type="evidence" value="ECO:0007669"/>
    <property type="project" value="UniProtKB-KW"/>
</dbReference>
<dbReference type="OrthoDB" id="2796951at2759"/>
<proteinExistence type="predicted"/>
<gene>
    <name evidence="4" type="ORF">M407DRAFT_20149</name>
</gene>
<dbReference type="EMBL" id="KN822968">
    <property type="protein sequence ID" value="KIO30821.1"/>
    <property type="molecule type" value="Genomic_DNA"/>
</dbReference>
<accession>A0A0C3QQM6</accession>
<dbReference type="STRING" id="1051891.A0A0C3QQM6"/>
<evidence type="ECO:0000313" key="4">
    <source>
        <dbReference type="EMBL" id="KIO30821.1"/>
    </source>
</evidence>
<keyword evidence="2" id="KW-0732">Signal</keyword>
<dbReference type="AlphaFoldDB" id="A0A0C3QQM6"/>
<feature type="region of interest" description="Disordered" evidence="1">
    <location>
        <begin position="590"/>
        <end position="609"/>
    </location>
</feature>
<reference evidence="4 5" key="1">
    <citation type="submission" date="2014-04" db="EMBL/GenBank/DDBJ databases">
        <authorList>
            <consortium name="DOE Joint Genome Institute"/>
            <person name="Kuo A."/>
            <person name="Girlanda M."/>
            <person name="Perotto S."/>
            <person name="Kohler A."/>
            <person name="Nagy L.G."/>
            <person name="Floudas D."/>
            <person name="Copeland A."/>
            <person name="Barry K.W."/>
            <person name="Cichocki N."/>
            <person name="Veneault-Fourrey C."/>
            <person name="LaButti K."/>
            <person name="Lindquist E.A."/>
            <person name="Lipzen A."/>
            <person name="Lundell T."/>
            <person name="Morin E."/>
            <person name="Murat C."/>
            <person name="Sun H."/>
            <person name="Tunlid A."/>
            <person name="Henrissat B."/>
            <person name="Grigoriev I.V."/>
            <person name="Hibbett D.S."/>
            <person name="Martin F."/>
            <person name="Nordberg H.P."/>
            <person name="Cantor M.N."/>
            <person name="Hua S.X."/>
        </authorList>
    </citation>
    <scope>NUCLEOTIDE SEQUENCE [LARGE SCALE GENOMIC DNA]</scope>
    <source>
        <strain evidence="4 5">MUT 4182</strain>
    </source>
</reference>
<evidence type="ECO:0000313" key="5">
    <source>
        <dbReference type="Proteomes" id="UP000054248"/>
    </source>
</evidence>
<reference evidence="5" key="2">
    <citation type="submission" date="2015-01" db="EMBL/GenBank/DDBJ databases">
        <title>Evolutionary Origins and Diversification of the Mycorrhizal Mutualists.</title>
        <authorList>
            <consortium name="DOE Joint Genome Institute"/>
            <consortium name="Mycorrhizal Genomics Consortium"/>
            <person name="Kohler A."/>
            <person name="Kuo A."/>
            <person name="Nagy L.G."/>
            <person name="Floudas D."/>
            <person name="Copeland A."/>
            <person name="Barry K.W."/>
            <person name="Cichocki N."/>
            <person name="Veneault-Fourrey C."/>
            <person name="LaButti K."/>
            <person name="Lindquist E.A."/>
            <person name="Lipzen A."/>
            <person name="Lundell T."/>
            <person name="Morin E."/>
            <person name="Murat C."/>
            <person name="Riley R."/>
            <person name="Ohm R."/>
            <person name="Sun H."/>
            <person name="Tunlid A."/>
            <person name="Henrissat B."/>
            <person name="Grigoriev I.V."/>
            <person name="Hibbett D.S."/>
            <person name="Martin F."/>
        </authorList>
    </citation>
    <scope>NUCLEOTIDE SEQUENCE [LARGE SCALE GENOMIC DNA]</scope>
    <source>
        <strain evidence="5">MUT 4182</strain>
    </source>
</reference>
<evidence type="ECO:0000259" key="3">
    <source>
        <dbReference type="Pfam" id="PF16862"/>
    </source>
</evidence>
<dbReference type="Proteomes" id="UP000054248">
    <property type="component" value="Unassembled WGS sequence"/>
</dbReference>
<feature type="signal peptide" evidence="2">
    <location>
        <begin position="1"/>
        <end position="18"/>
    </location>
</feature>
<dbReference type="InterPro" id="IPR052974">
    <property type="entry name" value="GH79_Enzymes"/>
</dbReference>
<keyword evidence="5" id="KW-1185">Reference proteome</keyword>